<feature type="transmembrane region" description="Helical" evidence="7">
    <location>
        <begin position="21"/>
        <end position="45"/>
    </location>
</feature>
<evidence type="ECO:0000259" key="8">
    <source>
        <dbReference type="Pfam" id="PF02687"/>
    </source>
</evidence>
<name>A0A4S3KNL3_9GAMM</name>
<dbReference type="Pfam" id="PF02687">
    <property type="entry name" value="FtsX"/>
    <property type="match status" value="2"/>
</dbReference>
<dbReference type="PANTHER" id="PTHR30572:SF4">
    <property type="entry name" value="ABC TRANSPORTER PERMEASE YTRF"/>
    <property type="match status" value="1"/>
</dbReference>
<dbReference type="EMBL" id="MWQO01000025">
    <property type="protein sequence ID" value="THD10552.1"/>
    <property type="molecule type" value="Genomic_DNA"/>
</dbReference>
<feature type="transmembrane region" description="Helical" evidence="7">
    <location>
        <begin position="367"/>
        <end position="389"/>
    </location>
</feature>
<dbReference type="InterPro" id="IPR025857">
    <property type="entry name" value="MacB_PCD"/>
</dbReference>
<feature type="domain" description="MacB-like periplasmic core" evidence="9">
    <location>
        <begin position="26"/>
        <end position="234"/>
    </location>
</feature>
<evidence type="ECO:0000256" key="3">
    <source>
        <dbReference type="ARBA" id="ARBA00022692"/>
    </source>
</evidence>
<gene>
    <name evidence="10" type="ORF">B1806_08185</name>
</gene>
<evidence type="ECO:0000256" key="7">
    <source>
        <dbReference type="SAM" id="Phobius"/>
    </source>
</evidence>
<evidence type="ECO:0000256" key="5">
    <source>
        <dbReference type="ARBA" id="ARBA00023136"/>
    </source>
</evidence>
<feature type="transmembrane region" description="Helical" evidence="7">
    <location>
        <begin position="775"/>
        <end position="798"/>
    </location>
</feature>
<evidence type="ECO:0000256" key="6">
    <source>
        <dbReference type="ARBA" id="ARBA00038076"/>
    </source>
</evidence>
<keyword evidence="4 7" id="KW-1133">Transmembrane helix</keyword>
<feature type="transmembrane region" description="Helical" evidence="7">
    <location>
        <begin position="681"/>
        <end position="708"/>
    </location>
</feature>
<feature type="domain" description="MacB-like periplasmic core" evidence="9">
    <location>
        <begin position="472"/>
        <end position="621"/>
    </location>
</feature>
<dbReference type="Proteomes" id="UP000307749">
    <property type="component" value="Unassembled WGS sequence"/>
</dbReference>
<evidence type="ECO:0000256" key="4">
    <source>
        <dbReference type="ARBA" id="ARBA00022989"/>
    </source>
</evidence>
<organism evidence="10 11">
    <name type="scientific">Metallibacterium scheffleri</name>
    <dbReference type="NCBI Taxonomy" id="993689"/>
    <lineage>
        <taxon>Bacteria</taxon>
        <taxon>Pseudomonadati</taxon>
        <taxon>Pseudomonadota</taxon>
        <taxon>Gammaproteobacteria</taxon>
        <taxon>Lysobacterales</taxon>
        <taxon>Rhodanobacteraceae</taxon>
        <taxon>Metallibacterium</taxon>
    </lineage>
</organism>
<dbReference type="OrthoDB" id="6008773at2"/>
<evidence type="ECO:0000313" key="11">
    <source>
        <dbReference type="Proteomes" id="UP000307749"/>
    </source>
</evidence>
<evidence type="ECO:0000313" key="10">
    <source>
        <dbReference type="EMBL" id="THD10552.1"/>
    </source>
</evidence>
<dbReference type="InterPro" id="IPR003838">
    <property type="entry name" value="ABC3_permease_C"/>
</dbReference>
<feature type="transmembrane region" description="Helical" evidence="7">
    <location>
        <begin position="314"/>
        <end position="347"/>
    </location>
</feature>
<evidence type="ECO:0008006" key="12">
    <source>
        <dbReference type="Google" id="ProtNLM"/>
    </source>
</evidence>
<proteinExistence type="inferred from homology"/>
<dbReference type="AlphaFoldDB" id="A0A4S3KNL3"/>
<dbReference type="PANTHER" id="PTHR30572">
    <property type="entry name" value="MEMBRANE COMPONENT OF TRANSPORTER-RELATED"/>
    <property type="match status" value="1"/>
</dbReference>
<comment type="caution">
    <text evidence="10">The sequence shown here is derived from an EMBL/GenBank/DDBJ whole genome shotgun (WGS) entry which is preliminary data.</text>
</comment>
<keyword evidence="5 7" id="KW-0472">Membrane</keyword>
<keyword evidence="3 7" id="KW-0812">Transmembrane</keyword>
<feature type="transmembrane region" description="Helical" evidence="7">
    <location>
        <begin position="419"/>
        <end position="439"/>
    </location>
</feature>
<comment type="similarity">
    <text evidence="6">Belongs to the ABC-4 integral membrane protein family.</text>
</comment>
<evidence type="ECO:0000259" key="9">
    <source>
        <dbReference type="Pfam" id="PF12704"/>
    </source>
</evidence>
<evidence type="ECO:0000256" key="2">
    <source>
        <dbReference type="ARBA" id="ARBA00022475"/>
    </source>
</evidence>
<comment type="subcellular location">
    <subcellularLocation>
        <location evidence="1">Cell membrane</location>
        <topology evidence="1">Multi-pass membrane protein</topology>
    </subcellularLocation>
</comment>
<evidence type="ECO:0000256" key="1">
    <source>
        <dbReference type="ARBA" id="ARBA00004651"/>
    </source>
</evidence>
<accession>A0A4S3KNL3</accession>
<keyword evidence="11" id="KW-1185">Reference proteome</keyword>
<protein>
    <recommendedName>
        <fullName evidence="12">Permease</fullName>
    </recommendedName>
</protein>
<feature type="transmembrane region" description="Helical" evidence="7">
    <location>
        <begin position="729"/>
        <end position="755"/>
    </location>
</feature>
<dbReference type="GO" id="GO:0005886">
    <property type="term" value="C:plasma membrane"/>
    <property type="evidence" value="ECO:0007669"/>
    <property type="project" value="UniProtKB-SubCell"/>
</dbReference>
<feature type="domain" description="ABC3 transporter permease C-terminal" evidence="8">
    <location>
        <begin position="688"/>
        <end position="808"/>
    </location>
</feature>
<feature type="domain" description="ABC3 transporter permease C-terminal" evidence="8">
    <location>
        <begin position="278"/>
        <end position="393"/>
    </location>
</feature>
<dbReference type="GO" id="GO:0022857">
    <property type="term" value="F:transmembrane transporter activity"/>
    <property type="evidence" value="ECO:0007669"/>
    <property type="project" value="TreeGrafter"/>
</dbReference>
<dbReference type="Pfam" id="PF12704">
    <property type="entry name" value="MacB_PCD"/>
    <property type="match status" value="2"/>
</dbReference>
<dbReference type="STRING" id="993689.GCA_002077135_02167"/>
<keyword evidence="2" id="KW-1003">Cell membrane</keyword>
<reference evidence="10 11" key="1">
    <citation type="submission" date="2017-02" db="EMBL/GenBank/DDBJ databases">
        <title>Whole genome sequencing of Metallibacterium scheffleri DSM 24874 (T).</title>
        <authorList>
            <person name="Kumar S."/>
            <person name="Patil P."/>
            <person name="Patil P.B."/>
        </authorList>
    </citation>
    <scope>NUCLEOTIDE SEQUENCE [LARGE SCALE GENOMIC DNA]</scope>
    <source>
        <strain evidence="10 11">DSM 24874</strain>
    </source>
</reference>
<dbReference type="RefSeq" id="WP_081127599.1">
    <property type="nucleotide sequence ID" value="NZ_LDOS01000002.1"/>
</dbReference>
<sequence>MNPGVIFRELWQSWRASLRRPGFVLLAGLTLALGLGLSVAMFALVNTLVLAPLPYPQARQLVVIGPADGAGHFSELPARWYPMLRDVSALQSTGYSLSWGTEVNVATTDAPVMVNALSVSRHYLSTLGVRMALGRNFTAAETSAHGPRAVILTYGFWQSHYAGLHDVLGRTLLIDGAPATIVGVLPARFRMPEPFALMLPAALETAQRLNSYLVVLGRLKPGVSLSNASAQIDARLQSWLPAHGESLARHPHASATPLSSNMVAGYAEILVFILRCNLLLLALAGVNIANLMLQRALAHGHAQAIRAALGASSLRTVLPIVAEAILISILGTALGLAVAALCLRWANANVMRPEWFGFITHVSIQPVAVAYCAMASVLVTFLAAGVGLWRARSPHAVRELVTGGRGGQTVASGRLSKTLVMLQATLATFLLIYSFLFAWSEIIINRAPLGFSYVHVLTATIHPPRSQYTDTSSLDALGLRTLDRLRAQPGIVAAGIMNGSPLGSAVTLKFQRGTAPPFAAQYQFVTPDAFQTLQIPLLAGRGFNAGDRAGAEPVAIVNASFQKKYFTTGALDHRLDLILHHVGLPTQRLRIVGEVGDVHVWGPGSPPPPIVYVPMAQVPDGLMDVLRQYGNLHILARTSGAPSNYLGELKGMLGQVAPGLALLHLRPFAERVNEVFGPNRMLTLIFGFIAFVALALSSLGLFAVVSTSATARTREWGVRAALGASPARLFWAVLRIGLIQAGTGIVAGLLLGWGVTTLLGGVQVNAVSVGVDTILASPTVLSSLVALLLGAAVLACLAPALRAARTPPVAALSND</sequence>
<dbReference type="InterPro" id="IPR050250">
    <property type="entry name" value="Macrolide_Exporter_MacB"/>
</dbReference>
<feature type="transmembrane region" description="Helical" evidence="7">
    <location>
        <begin position="269"/>
        <end position="293"/>
    </location>
</feature>